<accession>A0A2H1FE40</accession>
<name>A0A2H1FE40_9ARCH</name>
<dbReference type="EMBL" id="LT841358">
    <property type="protein sequence ID" value="SMH71017.1"/>
    <property type="molecule type" value="Genomic_DNA"/>
</dbReference>
<dbReference type="OrthoDB" id="11945at2157"/>
<evidence type="ECO:0000256" key="1">
    <source>
        <dbReference type="SAM" id="MobiDB-lite"/>
    </source>
</evidence>
<evidence type="ECO:0000256" key="2">
    <source>
        <dbReference type="SAM" id="Phobius"/>
    </source>
</evidence>
<keyword evidence="2" id="KW-1133">Transmembrane helix</keyword>
<protein>
    <recommendedName>
        <fullName evidence="5">HTH hxlR-type domain-containing protein</fullName>
    </recommendedName>
</protein>
<keyword evidence="2" id="KW-0472">Membrane</keyword>
<proteinExistence type="predicted"/>
<dbReference type="InterPro" id="IPR036388">
    <property type="entry name" value="WH-like_DNA-bd_sf"/>
</dbReference>
<dbReference type="InterPro" id="IPR036390">
    <property type="entry name" value="WH_DNA-bd_sf"/>
</dbReference>
<dbReference type="Gene3D" id="1.10.10.10">
    <property type="entry name" value="Winged helix-like DNA-binding domain superfamily/Winged helix DNA-binding domain"/>
    <property type="match status" value="1"/>
</dbReference>
<dbReference type="RefSeq" id="WP_157927056.1">
    <property type="nucleotide sequence ID" value="NZ_LT841358.1"/>
</dbReference>
<dbReference type="AlphaFoldDB" id="A0A2H1FE40"/>
<gene>
    <name evidence="3" type="ORF">NCS_10824</name>
</gene>
<dbReference type="SUPFAM" id="SSF46785">
    <property type="entry name" value="Winged helix' DNA-binding domain"/>
    <property type="match status" value="1"/>
</dbReference>
<evidence type="ECO:0008006" key="5">
    <source>
        <dbReference type="Google" id="ProtNLM"/>
    </source>
</evidence>
<evidence type="ECO:0000313" key="4">
    <source>
        <dbReference type="Proteomes" id="UP000230607"/>
    </source>
</evidence>
<feature type="transmembrane region" description="Helical" evidence="2">
    <location>
        <begin position="121"/>
        <end position="139"/>
    </location>
</feature>
<organism evidence="3 4">
    <name type="scientific">Candidatus Nitrosotalea okcheonensis</name>
    <dbReference type="NCBI Taxonomy" id="1903276"/>
    <lineage>
        <taxon>Archaea</taxon>
        <taxon>Nitrososphaerota</taxon>
        <taxon>Nitrososphaeria</taxon>
        <taxon>Nitrosotaleales</taxon>
        <taxon>Nitrosotaleaceae</taxon>
        <taxon>Nitrosotalea</taxon>
    </lineage>
</organism>
<keyword evidence="4" id="KW-1185">Reference proteome</keyword>
<feature type="compositionally biased region" description="Low complexity" evidence="1">
    <location>
        <begin position="159"/>
        <end position="170"/>
    </location>
</feature>
<reference evidence="4" key="1">
    <citation type="submission" date="2017-03" db="EMBL/GenBank/DDBJ databases">
        <authorList>
            <person name="Herbold C."/>
        </authorList>
    </citation>
    <scope>NUCLEOTIDE SEQUENCE [LARGE SCALE GENOMIC DNA]</scope>
</reference>
<feature type="region of interest" description="Disordered" evidence="1">
    <location>
        <begin position="150"/>
        <end position="176"/>
    </location>
</feature>
<dbReference type="Proteomes" id="UP000230607">
    <property type="component" value="Chromosome 1"/>
</dbReference>
<evidence type="ECO:0000313" key="3">
    <source>
        <dbReference type="EMBL" id="SMH71017.1"/>
    </source>
</evidence>
<keyword evidence="2" id="KW-0812">Transmembrane</keyword>
<sequence length="188" mass="21028">MEQEPNDVIVLSAISQGAKKFDKILKKTKIESQELNTLLERLEEKGFITIIEKKGWLGPKKEITLTDKGNKELEERRFELQQNWDQMVTIWKSGDKQKLEQHMEANKSTIPSMMFMGIMDMMMFSTMMGFMGMAMTSFIPDQYMNSGHDIGGGHDAGAHDASSGQDFSGGDFHGDGGPGDMGGFDVNF</sequence>